<dbReference type="GeneID" id="55535926"/>
<gene>
    <name evidence="2" type="ORF">C2L64_47555</name>
</gene>
<dbReference type="EMBL" id="CP026108">
    <property type="protein sequence ID" value="AUT75916.1"/>
    <property type="molecule type" value="Genomic_DNA"/>
</dbReference>
<dbReference type="NCBIfam" id="NF047595">
    <property type="entry name" value="IS66_ISRel24_TnpA"/>
    <property type="match status" value="1"/>
</dbReference>
<dbReference type="Proteomes" id="UP000236649">
    <property type="component" value="Chromosome 4"/>
</dbReference>
<reference evidence="2 3" key="1">
    <citation type="submission" date="2018-01" db="EMBL/GenBank/DDBJ databases">
        <title>Species boundaries and ecological features among Paraburkholderia terrae DSMZ17804T, P. hospita DSMZ17164T and P. caribensis DSMZ13236T.</title>
        <authorList>
            <person name="Pratama A.A."/>
        </authorList>
    </citation>
    <scope>NUCLEOTIDE SEQUENCE [LARGE SCALE GENOMIC DNA]</scope>
    <source>
        <strain evidence="2 3">DSM 17164</strain>
    </source>
</reference>
<evidence type="ECO:0000313" key="3">
    <source>
        <dbReference type="Proteomes" id="UP000236649"/>
    </source>
</evidence>
<organism evidence="2 3">
    <name type="scientific">Paraburkholderia hospita</name>
    <dbReference type="NCBI Taxonomy" id="169430"/>
    <lineage>
        <taxon>Bacteria</taxon>
        <taxon>Pseudomonadati</taxon>
        <taxon>Pseudomonadota</taxon>
        <taxon>Betaproteobacteria</taxon>
        <taxon>Burkholderiales</taxon>
        <taxon>Burkholderiaceae</taxon>
        <taxon>Paraburkholderia</taxon>
    </lineage>
</organism>
<dbReference type="GO" id="GO:0006313">
    <property type="term" value="P:DNA transposition"/>
    <property type="evidence" value="ECO:0007669"/>
    <property type="project" value="InterPro"/>
</dbReference>
<evidence type="ECO:0008006" key="4">
    <source>
        <dbReference type="Google" id="ProtNLM"/>
    </source>
</evidence>
<dbReference type="AlphaFoldDB" id="A0AAN1JL76"/>
<dbReference type="GO" id="GO:0003677">
    <property type="term" value="F:DNA binding"/>
    <property type="evidence" value="ECO:0007669"/>
    <property type="project" value="InterPro"/>
</dbReference>
<dbReference type="SUPFAM" id="SSF46689">
    <property type="entry name" value="Homeodomain-like"/>
    <property type="match status" value="1"/>
</dbReference>
<dbReference type="KEGG" id="phs:C2L64_47555"/>
<name>A0AAN1JL76_9BURK</name>
<protein>
    <recommendedName>
        <fullName evidence="4">Transposase</fullName>
    </recommendedName>
</protein>
<dbReference type="GO" id="GO:0004803">
    <property type="term" value="F:transposase activity"/>
    <property type="evidence" value="ECO:0007669"/>
    <property type="project" value="InterPro"/>
</dbReference>
<dbReference type="RefSeq" id="WP_103154199.1">
    <property type="nucleotide sequence ID" value="NZ_CP026108.1"/>
</dbReference>
<dbReference type="InterPro" id="IPR009057">
    <property type="entry name" value="Homeodomain-like_sf"/>
</dbReference>
<accession>A0AAN1JL76</accession>
<evidence type="ECO:0000313" key="2">
    <source>
        <dbReference type="EMBL" id="AUT75916.1"/>
    </source>
</evidence>
<feature type="region of interest" description="Disordered" evidence="1">
    <location>
        <begin position="99"/>
        <end position="130"/>
    </location>
</feature>
<dbReference type="Pfam" id="PF01527">
    <property type="entry name" value="HTH_Tnp_1"/>
    <property type="match status" value="1"/>
</dbReference>
<dbReference type="InterPro" id="IPR002514">
    <property type="entry name" value="Transposase_8"/>
</dbReference>
<sequence>MTDLQTDFDFLPLRVIGKSADGKNRYDREGKRKLIEACQKPGASVAGLALKAGVNANQLRKWIGLERKRTRPRRARQSAPASTPAFVPVLEVVDGGPAYLPPRPSLADTQPTTARRETTMRPSQRPPLPSRLVAQLPNGVSLELECAQQDTALLKDRTLTPGSARRVRVLRQERQRIVGSLIPAVRQQSA</sequence>
<proteinExistence type="predicted"/>
<evidence type="ECO:0000256" key="1">
    <source>
        <dbReference type="SAM" id="MobiDB-lite"/>
    </source>
</evidence>